<sequence length="171" mass="19549">METVREDVEEYSWREVKIPSLIPIVPPPELERETGERRRGRDILIAIDHGPNSKHAFDWVLVHLCRLADTIHLINAVSSVKNEVVYEMSQELMEKLAVEAFQVAMESVTKLLGPPPSLVLFLLLMLGIKSEQKTAVTWSKIVWFAKAIPRFAFITWLAMKDRLSTKERLAG</sequence>
<dbReference type="Gene3D" id="3.40.50.12370">
    <property type="match status" value="1"/>
</dbReference>
<proteinExistence type="predicted"/>
<dbReference type="Pfam" id="PF13966">
    <property type="entry name" value="zf-RVT"/>
    <property type="match status" value="1"/>
</dbReference>
<dbReference type="PANTHER" id="PTHR47583">
    <property type="entry name" value="ADENINE NUCLEOTIDE ALPHA HYDROLASES-LIKE SUPERFAMILY PROTEIN"/>
    <property type="match status" value="1"/>
</dbReference>
<protein>
    <recommendedName>
        <fullName evidence="1">Reverse transcriptase zinc-binding domain-containing protein</fullName>
    </recommendedName>
</protein>
<dbReference type="EMBL" id="OIVN01004570">
    <property type="protein sequence ID" value="SPD18178.1"/>
    <property type="molecule type" value="Genomic_DNA"/>
</dbReference>
<accession>A0A2N9I192</accession>
<gene>
    <name evidence="2" type="ORF">FSB_LOCUS46060</name>
</gene>
<organism evidence="2">
    <name type="scientific">Fagus sylvatica</name>
    <name type="common">Beechnut</name>
    <dbReference type="NCBI Taxonomy" id="28930"/>
    <lineage>
        <taxon>Eukaryota</taxon>
        <taxon>Viridiplantae</taxon>
        <taxon>Streptophyta</taxon>
        <taxon>Embryophyta</taxon>
        <taxon>Tracheophyta</taxon>
        <taxon>Spermatophyta</taxon>
        <taxon>Magnoliopsida</taxon>
        <taxon>eudicotyledons</taxon>
        <taxon>Gunneridae</taxon>
        <taxon>Pentapetalae</taxon>
        <taxon>rosids</taxon>
        <taxon>fabids</taxon>
        <taxon>Fagales</taxon>
        <taxon>Fagaceae</taxon>
        <taxon>Fagus</taxon>
    </lineage>
</organism>
<feature type="domain" description="Reverse transcriptase zinc-binding" evidence="1">
    <location>
        <begin position="131"/>
        <end position="170"/>
    </location>
</feature>
<reference evidence="2" key="1">
    <citation type="submission" date="2018-02" db="EMBL/GenBank/DDBJ databases">
        <authorList>
            <person name="Cohen D.B."/>
            <person name="Kent A.D."/>
        </authorList>
    </citation>
    <scope>NUCLEOTIDE SEQUENCE</scope>
</reference>
<dbReference type="InterPro" id="IPR026960">
    <property type="entry name" value="RVT-Znf"/>
</dbReference>
<dbReference type="SUPFAM" id="SSF52402">
    <property type="entry name" value="Adenine nucleotide alpha hydrolases-like"/>
    <property type="match status" value="1"/>
</dbReference>
<dbReference type="AlphaFoldDB" id="A0A2N9I192"/>
<name>A0A2N9I192_FAGSY</name>
<dbReference type="PANTHER" id="PTHR47583:SF1">
    <property type="entry name" value="ADENINE NUCLEOTIDE ALPHA HYDROLASES-LIKE SUPERFAMILY PROTEIN"/>
    <property type="match status" value="1"/>
</dbReference>
<evidence type="ECO:0000259" key="1">
    <source>
        <dbReference type="Pfam" id="PF13966"/>
    </source>
</evidence>
<evidence type="ECO:0000313" key="2">
    <source>
        <dbReference type="EMBL" id="SPD18178.1"/>
    </source>
</evidence>